<dbReference type="Pfam" id="PF09577">
    <property type="entry name" value="Spore_YpjB"/>
    <property type="match status" value="1"/>
</dbReference>
<keyword evidence="1" id="KW-0472">Membrane</keyword>
<name>A0ABV6LLK5_9BACI</name>
<comment type="caution">
    <text evidence="2">The sequence shown here is derived from an EMBL/GenBank/DDBJ whole genome shotgun (WGS) entry which is preliminary data.</text>
</comment>
<protein>
    <submittedName>
        <fullName evidence="2">Sporulation protein YpjB</fullName>
    </submittedName>
</protein>
<proteinExistence type="predicted"/>
<sequence>MRRNQKPLLLLIMSICLLGPIGYVFANPSSQSDLATIQKHAYTFLRYVEEGRLDAAEASLSHVENIAEVTEIATQAGPYSLDQLIREARFTLMDKSASEEEVFHRAITVVLYVDALDKDEEQLWEVWKEELEHYIGSATASKSGVTNESLRYVYQLYERILPAMFISLDRDVANEVVAQQHSILNAIAETPSEERSLLLGTYQERLASIEAEEGQLFTDAADFLWIIWTIGGVIFLTLLYVGWRKYKGEKQIAAKTREHDS</sequence>
<gene>
    <name evidence="2" type="ORF">ACFFGV_06110</name>
</gene>
<accession>A0ABV6LLK5</accession>
<evidence type="ECO:0000313" key="3">
    <source>
        <dbReference type="Proteomes" id="UP001589836"/>
    </source>
</evidence>
<dbReference type="EMBL" id="JBHLTP010000003">
    <property type="protein sequence ID" value="MFC0523168.1"/>
    <property type="molecule type" value="Genomic_DNA"/>
</dbReference>
<keyword evidence="1" id="KW-1133">Transmembrane helix</keyword>
<dbReference type="InterPro" id="IPR014231">
    <property type="entry name" value="Spore_YpjB"/>
</dbReference>
<reference evidence="2 3" key="1">
    <citation type="submission" date="2024-09" db="EMBL/GenBank/DDBJ databases">
        <authorList>
            <person name="Sun Q."/>
            <person name="Mori K."/>
        </authorList>
    </citation>
    <scope>NUCLEOTIDE SEQUENCE [LARGE SCALE GENOMIC DNA]</scope>
    <source>
        <strain evidence="2 3">NCAIM B.02529</strain>
    </source>
</reference>
<feature type="transmembrane region" description="Helical" evidence="1">
    <location>
        <begin position="223"/>
        <end position="243"/>
    </location>
</feature>
<keyword evidence="3" id="KW-1185">Reference proteome</keyword>
<dbReference type="Proteomes" id="UP001589836">
    <property type="component" value="Unassembled WGS sequence"/>
</dbReference>
<keyword evidence="1" id="KW-0812">Transmembrane</keyword>
<organism evidence="2 3">
    <name type="scientific">Pontibacillus salicampi</name>
    <dbReference type="NCBI Taxonomy" id="1449801"/>
    <lineage>
        <taxon>Bacteria</taxon>
        <taxon>Bacillati</taxon>
        <taxon>Bacillota</taxon>
        <taxon>Bacilli</taxon>
        <taxon>Bacillales</taxon>
        <taxon>Bacillaceae</taxon>
        <taxon>Pontibacillus</taxon>
    </lineage>
</organism>
<evidence type="ECO:0000313" key="2">
    <source>
        <dbReference type="EMBL" id="MFC0523168.1"/>
    </source>
</evidence>
<evidence type="ECO:0000256" key="1">
    <source>
        <dbReference type="SAM" id="Phobius"/>
    </source>
</evidence>